<sequence length="3909" mass="447010">MADTGQGYKYQLGVTAYLASQLSQHQTVKDYYIFYEVQEVEPFDDIVLAVQFNGSEDFNLYLVQVKSGKVSLDIKKYLDGYNKIKQNKNRKFFGKIGKINEENIQFWYFACKILSKSQDISFKEDSETKQFELKERKSDATGSIIDQKYNKNYKLCLKGDNTTTKHQDFFDNFYVYVGQPSAEKIEVVLRGMWKLNDSTQVIDYLDKYLIKYKQNHLSKTVFDLELLRIRLSNYIVSPIKTIPCQREPAVAWINLTLSHNITIIENATHTKPCLFGCILAKIGDIITPDEWNKCIDNDGKLSDEIKTKFSSLKIKPQTMKDLVIYFWMSDEIPLILKADNELSALKEFAHLNKHYVIIDSKLKKRYDEMETYNLSVIKDIAGLQTHELLHSILISIQGKKPASLYKIINADMTLLKTLTCSDILKLIEPKQVYLKDECFKDGSDMVFIIEKEDTEELNQENYITIGDNILMYCPPNQSGLCYEGAVQNPKFKNYKIYRLCAQTSEDSEEKLSLANKLELDEAAKITGSNNLVNEHAGLEYFFVDQHGNNVYRENENRAVSVIGEMINISCPKYLDRRMNKRTIKRGENRSSPDNNRNPVVECTESSFWENDFFIQTTRKICVVTGEPGIGKSTFLRSLIHICQPSNYILFCDLARYQTDLYDKRRKQSELCRDPLNFLCNKHNSLPYSKFLSALKKDARRLIIVLDSLDEVVATCKESVLKLINKLNCEPGLGKIIIGSRLLTANLLSNQFDVDLVEIEGLDKEWNGDYIQNWNIDENYLQNVPVEFVKNPLYLNLLRTIAESNMSMESINKWTLYKTILDLNIDLYYERRNQNPDDTDRKNILKYCYALAFRAFLPYNKITRKLAEYIKGEYTNYGRIGVIRSFNKKGVPVFVHRTFLEFLISRWLIEAADKEDAKHVYEYLLRNRMHDTLHIHSEQFRLHKAVIGKELTQVQNLCNEDSELLKETDELGRTALHIAVIELLIFKKNAKISEVILQNTLEKNFYLYPCDKLLNWTWIDYYHKYFYANIYDCELLSDTMSEAYWNYQYQIRNESFWKFMSEAQFDTFSDVALEIPSINMIRILFLLKACIERGDDINATDRFGYTPLNYGICSQQSEIVELLLEKHADTELNPTDQDLTVLLGLSLRIYNKNILTMLIKAMGESLRDCSWLCILSNVEYEGSIEAIEMLLEVGVNVNIQDEDGDSLLHLAVQLGRKDLAQLLAQYQVNVNMTNDIGQTALFNALHSHDMELIEMLLNLGADINIADKHGDTVWSIAVKHMYNNDCIQLLLEHGADVNCRNTLGETPLFGAVKINDKQKMEILLNAGANVNIQDEYGNTALHIATEYEGKHNTEMVKMLLDTNANVNIVNESGDTPLHKAVSAGNEDAVRLILQHQAEVFLTNCRQETPLLPSVMKEQITIMNILLNEEVNPNMIEDSAPPVNLALKNATETDGDISLKYRICINTESLSGNTALSCAIKKENVDVVNILLKNGVDVNYVDKYGSHLTPLLTAVETQNLEITEILLRKGADVNFKSEYNVTPLYVAVLLRNINMVKLLLEHGSPLNIVTPFGNLLIKAKERGDISTSLWLLNYWAKRSTIPINDVTFSDEVKHFIQTVEHGGDINLLNKIVLNHEGNNAELVHALLKLASDIKNPTPIGIKCLEAVLELNDKEVDRILLGNFGDKYPESIGLMTAVGYAAIQRSRVMVKILLRNGQGTDNTFLSRVIKYSGQKYPLEILLENQINVNLPGEDGDTPLIDAAGYSTPDVIELLLANGAAINGVGSEGPHRTALIFAVVEGKQENVRLLLQKGAQIHFKQESLLCTAVNAKNVEMVHVLLENGADPNEKNHYGWSALHLAVHGNSKDIVKKLLEFKADVNIANNEGFIPLDYVNGDRHKGDIIRMLRKREAEADNFDDSDDEGDYNERETEPIIREHSETRMADTGQGYKYQLSVAAYLASLLSKNQTVKDYYIFYEVQEVEPFDDIVLAVQFNGSEYFNLYLVQVKSGKVSLDIKKYLDGYNKIKQNKNRKFFGKIGKINEENIQFWYFACKSLPKSQDISFKEDSETKQLELKERQSDATGSIIDKKYNKNYKLCLKGDNITTKHQDFFDNFYVYVGQPSAEKIEVVLRGMWKLNDSTQVIDYLDKYFIKYKQNCLSKTVFEQELLRIRLLNYVVTPIKTIPCQKEPADAWINLTLSHNITIIENATHTKPCLFGCILAKIGDIITAEEWNKCIDNEGKLNDEIKAKFSSLKNKPQTMKDLVIHFWMSNQIPLILKAENELPALKEFAHLNKHYVIIDSKLKKKYDEMESYNLSVIKDLGGLQVDQLLQSISISMQGRKSTSLGEVICGDETLLETLTCSDILKLIEPKKVYLNDECFKDGSDMLFIIESEDTGELNLENYEIIEDNIVMCCPLNQSGICYEKAVKNPKFKNCTIYRLHSQTSEASERKLSLLDECKSIEMELDEALNTGESNSAKGYAGLEYFFIDQHGNNVYREREGKAMPVIGEMINISCPKYLIRRMRKGVIKCGENRSSPDNSLNPVVEYTEMPFWEDEFFIQTTRKICVVTGESGVGKSAFLRSLIHICQPSNYVLFCDLARYQTDLYDKRRKQSELCRDPLNFLCNKHNSLPYSKFLSVLKKDAKRLIIVLDSFDEIVPTCKENVLKLINKLNSVPELGKIVIGSRLLTINLLNNRFNIDLVEIEGLNKEWNGDYIQNWNVDENYLRNIPAEFVKNPLYLNFLRTVAESNINMESLNRWTLYKAILDLNIDLYYKRRNQNCDDTDRKSILKYCYALAFRAFLPYNRITKKLAENIKEVYSNFAKIGVIRCFNKKGLPVFIHRTFLEFLISRWLIETPDKEDAKHVYEYLLGNRMHDALHIHSEQFRLHKAVIGKELTQVQNLCNEDSELLKETDELGRTALHIAAIDLLIFKRNTEITNVILQNTLEKNFNLYPCDKLLNWTWIDYYHKYLCRNTCDCHLLSDTMFEAYWNYQYQIRNESFWKFMNDFQFSMFSSAAFLIPSINIIKTLFMLKYYNNEDLIQIEELCSQPEVIAAALPKSSIPELGTTLMHLGCIYSNLNVVSACIGRGDDINAKDKWGYTPLFYGVCSQKSEIVELFLEVGTNTRSKPIQSNMAKLFFLSRRIKNKKIAAMLIKALVKSFRTYSWSSLLYGVVYEGNIETVEMILKVGLNVNIQDKNGNSLLSLAVLYRRKNVVELLARYHVNVNMTNNAGQTALFEASRMCDVELVEMLLNLGADINIADKNDDTILHIAVKRRYSNDCVRLLLQHGADVNCRNTMGETPLFVTVKINNRQTMEILLNAGANVNIQDINGNTALHIASSEGKYNTEMVEMLLNANANVNIVNESGDTPLHKAVSARNEDAVRLIVQHQADVSVTNCRQETPLYIAVVNEQIAIMKILLNLIEDGAPPVNLVVKNATETDGNISLKYKMYVNVESLSGDTPLFCAIRKKNVEMVEILLENGADGNYVDKYTSHLTPLFNAVETQHLDIIGILLRKGADVNFKNDYDVTPLYLATLLRNVNMVKLLLEHGAHLNVVTPISTLLIKATEKRDISTALWLLNYWANSSTIPINDVTFSNEVKHFIQTVENGNDMNLLNKIVLIRNENKAEFGHELLKFAADVTNPTPIGIYCLKVVLNLNDKKVDRKLLDNFGHKYWGSIQKYTALGYAAIERNRVMVKILLRNRQETDSTALTRIIQYFGQTYPLEILLENHINVNLPNEDGYTPLICALQMGSVEMLEFLIDSGAHLNGDDSLYCSRTPLYHAVRKFTPEIVRVLLQKGADIYAKREGLLCIAASRKSVEIVQMLLENGANPNEKEPNGWSALHYAVNVNSKDIVKKLLEFKADVNITNDEGFIPLDYIKNDKCKSDIIRMLQKREAGLDNFDDSDDEGDYNE</sequence>
<reference evidence="1" key="1">
    <citation type="submission" date="2022-04" db="EMBL/GenBank/DDBJ databases">
        <title>Chromosome-scale genome assembly of Holotrichia oblita Faldermann.</title>
        <authorList>
            <person name="Rongchong L."/>
        </authorList>
    </citation>
    <scope>NUCLEOTIDE SEQUENCE</scope>
    <source>
        <strain evidence="1">81SQS9</strain>
    </source>
</reference>
<proteinExistence type="predicted"/>
<dbReference type="Proteomes" id="UP001056778">
    <property type="component" value="Chromosome 9"/>
</dbReference>
<name>A0ACB9SMI7_HOLOL</name>
<dbReference type="EMBL" id="CM043023">
    <property type="protein sequence ID" value="KAI4455209.1"/>
    <property type="molecule type" value="Genomic_DNA"/>
</dbReference>
<evidence type="ECO:0000313" key="2">
    <source>
        <dbReference type="Proteomes" id="UP001056778"/>
    </source>
</evidence>
<evidence type="ECO:0000313" key="1">
    <source>
        <dbReference type="EMBL" id="KAI4455209.1"/>
    </source>
</evidence>
<gene>
    <name evidence="1" type="ORF">MML48_9g00002439</name>
</gene>
<organism evidence="1 2">
    <name type="scientific">Holotrichia oblita</name>
    <name type="common">Chafer beetle</name>
    <dbReference type="NCBI Taxonomy" id="644536"/>
    <lineage>
        <taxon>Eukaryota</taxon>
        <taxon>Metazoa</taxon>
        <taxon>Ecdysozoa</taxon>
        <taxon>Arthropoda</taxon>
        <taxon>Hexapoda</taxon>
        <taxon>Insecta</taxon>
        <taxon>Pterygota</taxon>
        <taxon>Neoptera</taxon>
        <taxon>Endopterygota</taxon>
        <taxon>Coleoptera</taxon>
        <taxon>Polyphaga</taxon>
        <taxon>Scarabaeiformia</taxon>
        <taxon>Scarabaeidae</taxon>
        <taxon>Melolonthinae</taxon>
        <taxon>Holotrichia</taxon>
    </lineage>
</organism>
<keyword evidence="2" id="KW-1185">Reference proteome</keyword>
<protein>
    <submittedName>
        <fullName evidence="1">Molting protein mlt-4</fullName>
    </submittedName>
</protein>
<accession>A0ACB9SMI7</accession>
<comment type="caution">
    <text evidence="1">The sequence shown here is derived from an EMBL/GenBank/DDBJ whole genome shotgun (WGS) entry which is preliminary data.</text>
</comment>